<evidence type="ECO:0000256" key="7">
    <source>
        <dbReference type="RuleBase" id="RU364073"/>
    </source>
</evidence>
<dbReference type="GO" id="GO:0004856">
    <property type="term" value="F:D-xylulokinase activity"/>
    <property type="evidence" value="ECO:0007669"/>
    <property type="project" value="UniProtKB-UniRule"/>
</dbReference>
<comment type="similarity">
    <text evidence="1 6 7">Belongs to the FGGY kinase family.</text>
</comment>
<keyword evidence="6 7" id="KW-0119">Carbohydrate metabolism</keyword>
<keyword evidence="5 6" id="KW-0067">ATP-binding</keyword>
<protein>
    <recommendedName>
        <fullName evidence="6 7">Xylulose kinase</fullName>
        <shortName evidence="6 7">Xylulokinase</shortName>
        <ecNumber evidence="6 7">2.7.1.17</ecNumber>
    </recommendedName>
</protein>
<organism evidence="10 11">
    <name type="scientific">Azospirillum brasilense</name>
    <dbReference type="NCBI Taxonomy" id="192"/>
    <lineage>
        <taxon>Bacteria</taxon>
        <taxon>Pseudomonadati</taxon>
        <taxon>Pseudomonadota</taxon>
        <taxon>Alphaproteobacteria</taxon>
        <taxon>Rhodospirillales</taxon>
        <taxon>Azospirillaceae</taxon>
        <taxon>Azospirillum</taxon>
    </lineage>
</organism>
<dbReference type="HAMAP" id="MF_02220">
    <property type="entry name" value="XylB"/>
    <property type="match status" value="1"/>
</dbReference>
<dbReference type="SUPFAM" id="SSF53067">
    <property type="entry name" value="Actin-like ATPase domain"/>
    <property type="match status" value="2"/>
</dbReference>
<dbReference type="Proteomes" id="UP000298596">
    <property type="component" value="Plasmid p3"/>
</dbReference>
<dbReference type="Pfam" id="PF00370">
    <property type="entry name" value="FGGY_N"/>
    <property type="match status" value="1"/>
</dbReference>
<dbReference type="InterPro" id="IPR006000">
    <property type="entry name" value="Xylulokinase"/>
</dbReference>
<feature type="site" description="Important for activity" evidence="6">
    <location>
        <position position="6"/>
    </location>
</feature>
<name>A0A4D8QDF8_AZOBR</name>
<feature type="domain" description="Carbohydrate kinase FGGY C-terminal" evidence="9">
    <location>
        <begin position="253"/>
        <end position="438"/>
    </location>
</feature>
<geneLocation type="plasmid" evidence="10">
    <name>p3</name>
</geneLocation>
<dbReference type="GO" id="GO:0005524">
    <property type="term" value="F:ATP binding"/>
    <property type="evidence" value="ECO:0007669"/>
    <property type="project" value="UniProtKB-UniRule"/>
</dbReference>
<dbReference type="CDD" id="cd07808">
    <property type="entry name" value="ASKHA_NBD_FGGY_EcXK-like"/>
    <property type="match status" value="1"/>
</dbReference>
<keyword evidence="2 6" id="KW-0808">Transferase</keyword>
<dbReference type="GO" id="GO:0005998">
    <property type="term" value="P:xylulose catabolic process"/>
    <property type="evidence" value="ECO:0007669"/>
    <property type="project" value="UniProtKB-UniRule"/>
</dbReference>
<dbReference type="PIRSF" id="PIRSF000538">
    <property type="entry name" value="GlpK"/>
    <property type="match status" value="1"/>
</dbReference>
<gene>
    <name evidence="6 7 10" type="primary">xylB</name>
    <name evidence="10" type="ORF">D3867_30175</name>
</gene>
<sequence>MYLGIDLGTSGVKAVLVDEAQRLVGQSTAPLEVSRPHPLWSEQDPEDWWTATGRAVAGLRAAHPDAMVAVRGIGLSGQMHGATLLDRQDRVLRPAILWNDGRSGAECAELERRAPSLRAIAGNRAMPGFTAPKLLWVAAHEPELFKTVAKVLLPKDWLRLRMTGDHASDLSDSAGTLWLDVGRRAWSDELLAATGLGEAHMPRLYEGCQPTGALRAEVAAEWGVPPGTVVAAGAGDNAAGAVGVGVVAPGSAFLSLGTSGVLFVSGERFAPNPERGVHAFCHALPGRWHQMSVMLSAASCLSFAARLTGAADEAALLREAESHGGDPGALVFLPYLSGERTPHNDPHAKGVVFGLTHDTDRGALARAVLEGVAFAFADGLDALEEAGGRVERFLVIGGGARSALWGRILASALARPLDYPAGGEVGPAFGAARLARLAVTGEEPESVCRPLEIRHTVEPDPALAAALAPRRRLFRRLYGDLSAAFREADGV</sequence>
<proteinExistence type="inferred from homology"/>
<reference evidence="10 11" key="1">
    <citation type="submission" date="2018-09" db="EMBL/GenBank/DDBJ databases">
        <title>Whole genome based analysis of evolution and adaptive divergence in Indian and Brazilian strains of Azospirillum brasilense.</title>
        <authorList>
            <person name="Singh C."/>
            <person name="Tripathi A.K."/>
        </authorList>
    </citation>
    <scope>NUCLEOTIDE SEQUENCE [LARGE SCALE GENOMIC DNA]</scope>
    <source>
        <strain evidence="10 11">MTCC4036</strain>
        <plasmid evidence="10 11">p3</plasmid>
    </source>
</reference>
<dbReference type="NCBIfam" id="TIGR01312">
    <property type="entry name" value="XylB"/>
    <property type="match status" value="1"/>
</dbReference>
<comment type="catalytic activity">
    <reaction evidence="6 7">
        <text>D-xylulose + ATP = D-xylulose 5-phosphate + ADP + H(+)</text>
        <dbReference type="Rhea" id="RHEA:10964"/>
        <dbReference type="ChEBI" id="CHEBI:15378"/>
        <dbReference type="ChEBI" id="CHEBI:17140"/>
        <dbReference type="ChEBI" id="CHEBI:30616"/>
        <dbReference type="ChEBI" id="CHEBI:57737"/>
        <dbReference type="ChEBI" id="CHEBI:456216"/>
        <dbReference type="EC" id="2.7.1.17"/>
    </reaction>
</comment>
<dbReference type="PANTHER" id="PTHR43095:SF6">
    <property type="entry name" value="XYLULOSE KINASE"/>
    <property type="match status" value="1"/>
</dbReference>
<feature type="binding site" evidence="6">
    <location>
        <begin position="79"/>
        <end position="80"/>
    </location>
    <ligand>
        <name>substrate</name>
    </ligand>
</feature>
<dbReference type="Pfam" id="PF02782">
    <property type="entry name" value="FGGY_C"/>
    <property type="match status" value="1"/>
</dbReference>
<dbReference type="EC" id="2.7.1.17" evidence="6 7"/>
<evidence type="ECO:0000313" key="11">
    <source>
        <dbReference type="Proteomes" id="UP000298596"/>
    </source>
</evidence>
<keyword evidence="4 6" id="KW-0418">Kinase</keyword>
<keyword evidence="10" id="KW-0614">Plasmid</keyword>
<evidence type="ECO:0000259" key="8">
    <source>
        <dbReference type="Pfam" id="PF00370"/>
    </source>
</evidence>
<dbReference type="InterPro" id="IPR018484">
    <property type="entry name" value="FGGY_N"/>
</dbReference>
<feature type="active site" description="Proton acceptor" evidence="6">
    <location>
        <position position="236"/>
    </location>
</feature>
<accession>A0A4D8QDF8</accession>
<evidence type="ECO:0000256" key="6">
    <source>
        <dbReference type="HAMAP-Rule" id="MF_02220"/>
    </source>
</evidence>
<dbReference type="InterPro" id="IPR050406">
    <property type="entry name" value="FGGY_Carb_Kinase"/>
</dbReference>
<evidence type="ECO:0000256" key="5">
    <source>
        <dbReference type="ARBA" id="ARBA00022840"/>
    </source>
</evidence>
<evidence type="ECO:0000313" key="10">
    <source>
        <dbReference type="EMBL" id="QCO06200.1"/>
    </source>
</evidence>
<evidence type="ECO:0000256" key="4">
    <source>
        <dbReference type="ARBA" id="ARBA00022777"/>
    </source>
</evidence>
<dbReference type="GO" id="GO:0042732">
    <property type="term" value="P:D-xylose metabolic process"/>
    <property type="evidence" value="ECO:0007669"/>
    <property type="project" value="UniProtKB-KW"/>
</dbReference>
<dbReference type="PANTHER" id="PTHR43095">
    <property type="entry name" value="SUGAR KINASE"/>
    <property type="match status" value="1"/>
</dbReference>
<keyword evidence="3 6" id="KW-0547">Nucleotide-binding</keyword>
<evidence type="ECO:0000256" key="3">
    <source>
        <dbReference type="ARBA" id="ARBA00022741"/>
    </source>
</evidence>
<evidence type="ECO:0000256" key="2">
    <source>
        <dbReference type="ARBA" id="ARBA00022679"/>
    </source>
</evidence>
<dbReference type="InterPro" id="IPR043129">
    <property type="entry name" value="ATPase_NBD"/>
</dbReference>
<dbReference type="InterPro" id="IPR018485">
    <property type="entry name" value="FGGY_C"/>
</dbReference>
<evidence type="ECO:0000259" key="9">
    <source>
        <dbReference type="Pfam" id="PF02782"/>
    </source>
</evidence>
<dbReference type="AlphaFoldDB" id="A0A4D8QDF8"/>
<evidence type="ECO:0000256" key="1">
    <source>
        <dbReference type="ARBA" id="ARBA00009156"/>
    </source>
</evidence>
<dbReference type="EMBL" id="CP032333">
    <property type="protein sequence ID" value="QCO06200.1"/>
    <property type="molecule type" value="Genomic_DNA"/>
</dbReference>
<dbReference type="InterPro" id="IPR000577">
    <property type="entry name" value="Carb_kinase_FGGY"/>
</dbReference>
<comment type="function">
    <text evidence="6">Catalyzes the phosphorylation of D-xylulose to D-xylulose 5-phosphate.</text>
</comment>
<feature type="domain" description="Carbohydrate kinase FGGY N-terminal" evidence="8">
    <location>
        <begin position="1"/>
        <end position="243"/>
    </location>
</feature>
<dbReference type="Gene3D" id="3.30.420.40">
    <property type="match status" value="2"/>
</dbReference>
<keyword evidence="6 7" id="KW-0859">Xylose metabolism</keyword>